<dbReference type="PANTHER" id="PTHR31170">
    <property type="entry name" value="BNAC04G53230D PROTEIN"/>
    <property type="match status" value="1"/>
</dbReference>
<gene>
    <name evidence="2" type="ORF">Cgig2_003407</name>
</gene>
<feature type="region of interest" description="Disordered" evidence="1">
    <location>
        <begin position="266"/>
        <end position="308"/>
    </location>
</feature>
<dbReference type="AlphaFoldDB" id="A0A9Q1KA51"/>
<feature type="compositionally biased region" description="Acidic residues" evidence="1">
    <location>
        <begin position="284"/>
        <end position="301"/>
    </location>
</feature>
<organism evidence="2 3">
    <name type="scientific">Carnegiea gigantea</name>
    <dbReference type="NCBI Taxonomy" id="171969"/>
    <lineage>
        <taxon>Eukaryota</taxon>
        <taxon>Viridiplantae</taxon>
        <taxon>Streptophyta</taxon>
        <taxon>Embryophyta</taxon>
        <taxon>Tracheophyta</taxon>
        <taxon>Spermatophyta</taxon>
        <taxon>Magnoliopsida</taxon>
        <taxon>eudicotyledons</taxon>
        <taxon>Gunneridae</taxon>
        <taxon>Pentapetalae</taxon>
        <taxon>Caryophyllales</taxon>
        <taxon>Cactineae</taxon>
        <taxon>Cactaceae</taxon>
        <taxon>Cactoideae</taxon>
        <taxon>Echinocereeae</taxon>
        <taxon>Carnegiea</taxon>
    </lineage>
</organism>
<dbReference type="EMBL" id="JAKOGI010000227">
    <property type="protein sequence ID" value="KAJ8439194.1"/>
    <property type="molecule type" value="Genomic_DNA"/>
</dbReference>
<dbReference type="Proteomes" id="UP001153076">
    <property type="component" value="Unassembled WGS sequence"/>
</dbReference>
<dbReference type="OrthoDB" id="1846188at2759"/>
<keyword evidence="3" id="KW-1185">Reference proteome</keyword>
<evidence type="ECO:0000313" key="2">
    <source>
        <dbReference type="EMBL" id="KAJ8439194.1"/>
    </source>
</evidence>
<evidence type="ECO:0000256" key="1">
    <source>
        <dbReference type="SAM" id="MobiDB-lite"/>
    </source>
</evidence>
<name>A0A9Q1KA51_9CARY</name>
<dbReference type="InterPro" id="IPR004158">
    <property type="entry name" value="DUF247_pln"/>
</dbReference>
<protein>
    <submittedName>
        <fullName evidence="2">Uncharacterized protein</fullName>
    </submittedName>
</protein>
<sequence>MELEPGEASFEASKGKKHCMYRVPWCLRGRGNDNDFRPQLVSIGPYHSADPRLRDMQFHKDRMLDCILKRTGKDISEFYDAIKDLEHEARACYEDLPETSFPSEDFMKMLVLDGCFMLEFLVGCYERSHYSELGYVKKDPIFSKLYMCYGILMDMILIENQIPLFILNQIYEVQFGDTHNDKVTDLMFEAFNPFWVIGRVPKSENGEKLILSSSKLEVTGRNMPSSCLEAFWQNLMYDCTTPEPLVAAAYGHLDFAWRRSLSRRGVARQHMETPTAPENKENAENEENEENAENEENEENAEPERKRIGDEPMIIIDLEQHVIRSVMALKEAGVIFKHKNTPFFWDVKFDLKSGVLEVPQIMIAEWSKSMFLNFMAFELCHIEEENQKILSYILFMDSLVNSAADVDELRACGAIVSTDHEILLGTSR</sequence>
<dbReference type="PANTHER" id="PTHR31170:SF25">
    <property type="entry name" value="BNAA09G04570D PROTEIN"/>
    <property type="match status" value="1"/>
</dbReference>
<accession>A0A9Q1KA51</accession>
<reference evidence="2" key="1">
    <citation type="submission" date="2022-04" db="EMBL/GenBank/DDBJ databases">
        <title>Carnegiea gigantea Genome sequencing and assembly v2.</title>
        <authorList>
            <person name="Copetti D."/>
            <person name="Sanderson M.J."/>
            <person name="Burquez A."/>
            <person name="Wojciechowski M.F."/>
        </authorList>
    </citation>
    <scope>NUCLEOTIDE SEQUENCE</scope>
    <source>
        <strain evidence="2">SGP5-SGP5p</strain>
        <tissue evidence="2">Aerial part</tissue>
    </source>
</reference>
<evidence type="ECO:0000313" key="3">
    <source>
        <dbReference type="Proteomes" id="UP001153076"/>
    </source>
</evidence>
<comment type="caution">
    <text evidence="2">The sequence shown here is derived from an EMBL/GenBank/DDBJ whole genome shotgun (WGS) entry which is preliminary data.</text>
</comment>
<dbReference type="Pfam" id="PF03140">
    <property type="entry name" value="DUF247"/>
    <property type="match status" value="1"/>
</dbReference>
<proteinExistence type="predicted"/>